<gene>
    <name evidence="2" type="ORF">ACIO7M_16460</name>
</gene>
<comment type="caution">
    <text evidence="2">The sequence shown here is derived from an EMBL/GenBank/DDBJ whole genome shotgun (WGS) entry which is preliminary data.</text>
</comment>
<dbReference type="Proteomes" id="UP001617351">
    <property type="component" value="Unassembled WGS sequence"/>
</dbReference>
<organism evidence="2 3">
    <name type="scientific">Streptomyces toxytricini</name>
    <name type="common">Actinomyces toxytricini</name>
    <dbReference type="NCBI Taxonomy" id="67369"/>
    <lineage>
        <taxon>Bacteria</taxon>
        <taxon>Bacillati</taxon>
        <taxon>Actinomycetota</taxon>
        <taxon>Actinomycetes</taxon>
        <taxon>Kitasatosporales</taxon>
        <taxon>Streptomycetaceae</taxon>
        <taxon>Streptomyces</taxon>
    </lineage>
</organism>
<keyword evidence="3" id="KW-1185">Reference proteome</keyword>
<dbReference type="InterPro" id="IPR054241">
    <property type="entry name" value="DUF6968"/>
</dbReference>
<accession>A0ABW8EHJ2</accession>
<dbReference type="Pfam" id="PF22302">
    <property type="entry name" value="DUF6968"/>
    <property type="match status" value="1"/>
</dbReference>
<feature type="domain" description="DUF6968" evidence="1">
    <location>
        <begin position="28"/>
        <end position="101"/>
    </location>
</feature>
<sequence length="111" mass="11852">MTPAAHPLGTLIADRRLEAVPREGEGAPFPLALELGAPYPDPDPSGDWICPCRIDGLDDSGIHEVHGIDGIQALTLAADLLRRLLAQEAEERGLTFTWLGEPGLKAADVLH</sequence>
<evidence type="ECO:0000313" key="2">
    <source>
        <dbReference type="EMBL" id="MFJ2822691.1"/>
    </source>
</evidence>
<evidence type="ECO:0000313" key="3">
    <source>
        <dbReference type="Proteomes" id="UP001617351"/>
    </source>
</evidence>
<evidence type="ECO:0000259" key="1">
    <source>
        <dbReference type="Pfam" id="PF22302"/>
    </source>
</evidence>
<name>A0ABW8EHJ2_STRT5</name>
<proteinExistence type="predicted"/>
<dbReference type="RefSeq" id="WP_365507043.1">
    <property type="nucleotide sequence ID" value="NZ_JBFANW010000099.1"/>
</dbReference>
<reference evidence="2 3" key="1">
    <citation type="submission" date="2024-10" db="EMBL/GenBank/DDBJ databases">
        <title>The Natural Products Discovery Center: Release of the First 8490 Sequenced Strains for Exploring Actinobacteria Biosynthetic Diversity.</title>
        <authorList>
            <person name="Kalkreuter E."/>
            <person name="Kautsar S.A."/>
            <person name="Yang D."/>
            <person name="Bader C.D."/>
            <person name="Teijaro C.N."/>
            <person name="Fluegel L."/>
            <person name="Davis C.M."/>
            <person name="Simpson J.R."/>
            <person name="Lauterbach L."/>
            <person name="Steele A.D."/>
            <person name="Gui C."/>
            <person name="Meng S."/>
            <person name="Li G."/>
            <person name="Viehrig K."/>
            <person name="Ye F."/>
            <person name="Su P."/>
            <person name="Kiefer A.F."/>
            <person name="Nichols A."/>
            <person name="Cepeda A.J."/>
            <person name="Yan W."/>
            <person name="Fan B."/>
            <person name="Jiang Y."/>
            <person name="Adhikari A."/>
            <person name="Zheng C.-J."/>
            <person name="Schuster L."/>
            <person name="Cowan T.M."/>
            <person name="Smanski M.J."/>
            <person name="Chevrette M.G."/>
            <person name="De Carvalho L.P.S."/>
            <person name="Shen B."/>
        </authorList>
    </citation>
    <scope>NUCLEOTIDE SEQUENCE [LARGE SCALE GENOMIC DNA]</scope>
    <source>
        <strain evidence="2 3">NPDC087220</strain>
    </source>
</reference>
<dbReference type="EMBL" id="JBIUYY010000006">
    <property type="protein sequence ID" value="MFJ2822691.1"/>
    <property type="molecule type" value="Genomic_DNA"/>
</dbReference>
<protein>
    <submittedName>
        <fullName evidence="2">DUF6968 family protein</fullName>
    </submittedName>
</protein>